<keyword evidence="2" id="KW-1185">Reference proteome</keyword>
<gene>
    <name evidence="1" type="ORF">BO95DRAFT_461815</name>
</gene>
<accession>A0ACD1GF50</accession>
<dbReference type="Proteomes" id="UP000249057">
    <property type="component" value="Unassembled WGS sequence"/>
</dbReference>
<protein>
    <submittedName>
        <fullName evidence="1">Uncharacterized protein</fullName>
    </submittedName>
</protein>
<sequence>MDHELEKGLRHAVEAKAPEIRQRQRNSPFLTLVEAITRRQTIVAYICALFLMIEFGSFVTYTIMRHVYGEREARLREECGYSHGHLQALCGGLAERPMDNQCYRQERTAILLSVYLGWLGMDQWCAHHWALAVFKMLAPQLLLFWWMADFIM</sequence>
<proteinExistence type="predicted"/>
<organism evidence="1 2">
    <name type="scientific">Aspergillus brunneoviolaceus CBS 621.78</name>
    <dbReference type="NCBI Taxonomy" id="1450534"/>
    <lineage>
        <taxon>Eukaryota</taxon>
        <taxon>Fungi</taxon>
        <taxon>Dikarya</taxon>
        <taxon>Ascomycota</taxon>
        <taxon>Pezizomycotina</taxon>
        <taxon>Eurotiomycetes</taxon>
        <taxon>Eurotiomycetidae</taxon>
        <taxon>Eurotiales</taxon>
        <taxon>Aspergillaceae</taxon>
        <taxon>Aspergillus</taxon>
        <taxon>Aspergillus subgen. Circumdati</taxon>
    </lineage>
</organism>
<dbReference type="EMBL" id="KZ825328">
    <property type="protein sequence ID" value="RAH47749.1"/>
    <property type="molecule type" value="Genomic_DNA"/>
</dbReference>
<reference evidence="1" key="1">
    <citation type="submission" date="2018-02" db="EMBL/GenBank/DDBJ databases">
        <title>The genomes of Aspergillus section Nigri reveals drivers in fungal speciation.</title>
        <authorList>
            <consortium name="DOE Joint Genome Institute"/>
            <person name="Vesth T.C."/>
            <person name="Nybo J."/>
            <person name="Theobald S."/>
            <person name="Brandl J."/>
            <person name="Frisvad J.C."/>
            <person name="Nielsen K.F."/>
            <person name="Lyhne E.K."/>
            <person name="Kogle M.E."/>
            <person name="Kuo A."/>
            <person name="Riley R."/>
            <person name="Clum A."/>
            <person name="Nolan M."/>
            <person name="Lipzen A."/>
            <person name="Salamov A."/>
            <person name="Henrissat B."/>
            <person name="Wiebenga A."/>
            <person name="De vries R.P."/>
            <person name="Grigoriev I.V."/>
            <person name="Mortensen U.H."/>
            <person name="Andersen M.R."/>
            <person name="Baker S.E."/>
        </authorList>
    </citation>
    <scope>NUCLEOTIDE SEQUENCE</scope>
    <source>
        <strain evidence="1">CBS 621.78</strain>
    </source>
</reference>
<evidence type="ECO:0000313" key="1">
    <source>
        <dbReference type="EMBL" id="RAH47749.1"/>
    </source>
</evidence>
<name>A0ACD1GF50_9EURO</name>
<evidence type="ECO:0000313" key="2">
    <source>
        <dbReference type="Proteomes" id="UP000249057"/>
    </source>
</evidence>